<organism evidence="1 2">
    <name type="scientific">Trichinella papuae</name>
    <dbReference type="NCBI Taxonomy" id="268474"/>
    <lineage>
        <taxon>Eukaryota</taxon>
        <taxon>Metazoa</taxon>
        <taxon>Ecdysozoa</taxon>
        <taxon>Nematoda</taxon>
        <taxon>Enoplea</taxon>
        <taxon>Dorylaimia</taxon>
        <taxon>Trichinellida</taxon>
        <taxon>Trichinellidae</taxon>
        <taxon>Trichinella</taxon>
    </lineage>
</organism>
<evidence type="ECO:0000313" key="1">
    <source>
        <dbReference type="EMBL" id="KRZ77029.1"/>
    </source>
</evidence>
<dbReference type="AlphaFoldDB" id="A0A0V1MZP7"/>
<protein>
    <submittedName>
        <fullName evidence="1">Uncharacterized protein</fullName>
    </submittedName>
</protein>
<proteinExistence type="predicted"/>
<keyword evidence="2" id="KW-1185">Reference proteome</keyword>
<name>A0A0V1MZP7_9BILA</name>
<sequence>MVRNKSASAKETESSVEFYCEKNGSVIIKRLVYYTDQQNITLDTRRRVLINNKDEISVSTMRIAFSVWNGYD</sequence>
<reference evidence="1 2" key="1">
    <citation type="submission" date="2015-01" db="EMBL/GenBank/DDBJ databases">
        <title>Evolution of Trichinella species and genotypes.</title>
        <authorList>
            <person name="Korhonen P.K."/>
            <person name="Edoardo P."/>
            <person name="Giuseppe L.R."/>
            <person name="Gasser R.B."/>
        </authorList>
    </citation>
    <scope>NUCLEOTIDE SEQUENCE [LARGE SCALE GENOMIC DNA]</scope>
    <source>
        <strain evidence="1">ISS1980</strain>
    </source>
</reference>
<accession>A0A0V1MZP7</accession>
<comment type="caution">
    <text evidence="1">The sequence shown here is derived from an EMBL/GenBank/DDBJ whole genome shotgun (WGS) entry which is preliminary data.</text>
</comment>
<evidence type="ECO:0000313" key="2">
    <source>
        <dbReference type="Proteomes" id="UP000054843"/>
    </source>
</evidence>
<dbReference type="EMBL" id="JYDO01000023">
    <property type="protein sequence ID" value="KRZ77029.1"/>
    <property type="molecule type" value="Genomic_DNA"/>
</dbReference>
<dbReference type="Proteomes" id="UP000054843">
    <property type="component" value="Unassembled WGS sequence"/>
</dbReference>
<gene>
    <name evidence="1" type="ORF">T10_9525</name>
</gene>